<dbReference type="EMBL" id="CP032829">
    <property type="protein sequence ID" value="AYJ87433.1"/>
    <property type="molecule type" value="Genomic_DNA"/>
</dbReference>
<dbReference type="KEGG" id="spha:D3Y57_17735"/>
<dbReference type="GO" id="GO:0008643">
    <property type="term" value="P:carbohydrate transport"/>
    <property type="evidence" value="ECO:0007669"/>
    <property type="project" value="InterPro"/>
</dbReference>
<evidence type="ECO:0000313" key="3">
    <source>
        <dbReference type="EMBL" id="AYJ87433.1"/>
    </source>
</evidence>
<protein>
    <submittedName>
        <fullName evidence="3">Uncharacterized protein</fullName>
    </submittedName>
</protein>
<dbReference type="PANTHER" id="PTHR37944:SF1">
    <property type="entry name" value="PORIN B"/>
    <property type="match status" value="1"/>
</dbReference>
<dbReference type="GO" id="GO:0016020">
    <property type="term" value="C:membrane"/>
    <property type="evidence" value="ECO:0007669"/>
    <property type="project" value="InterPro"/>
</dbReference>
<dbReference type="InterPro" id="IPR007049">
    <property type="entry name" value="Carb-sel_porin_OprB"/>
</dbReference>
<dbReference type="InterPro" id="IPR038673">
    <property type="entry name" value="OprB_sf"/>
</dbReference>
<accession>A0A494TK54</accession>
<proteinExistence type="inferred from homology"/>
<dbReference type="OrthoDB" id="177316at2"/>
<evidence type="ECO:0000256" key="1">
    <source>
        <dbReference type="ARBA" id="ARBA00008769"/>
    </source>
</evidence>
<keyword evidence="4" id="KW-1185">Reference proteome</keyword>
<dbReference type="Pfam" id="PF04966">
    <property type="entry name" value="OprB"/>
    <property type="match status" value="1"/>
</dbReference>
<dbReference type="PANTHER" id="PTHR37944">
    <property type="entry name" value="PORIN B"/>
    <property type="match status" value="1"/>
</dbReference>
<evidence type="ECO:0000256" key="2">
    <source>
        <dbReference type="RuleBase" id="RU363072"/>
    </source>
</evidence>
<dbReference type="AlphaFoldDB" id="A0A494TK54"/>
<dbReference type="Gene3D" id="2.40.160.180">
    <property type="entry name" value="Carbohydrate-selective porin OprB"/>
    <property type="match status" value="1"/>
</dbReference>
<dbReference type="InterPro" id="IPR052932">
    <property type="entry name" value="OprB_Porin"/>
</dbReference>
<reference evidence="3 4" key="1">
    <citation type="submission" date="2018-09" db="EMBL/GenBank/DDBJ databases">
        <title>Sphingomonas peninsula sp. nov., isolated from fildes peninsula, Antarctic soil.</title>
        <authorList>
            <person name="Yingchao G."/>
        </authorList>
    </citation>
    <scope>NUCLEOTIDE SEQUENCE [LARGE SCALE GENOMIC DNA]</scope>
    <source>
        <strain evidence="3 4">YZ-8</strain>
    </source>
</reference>
<dbReference type="RefSeq" id="WP_121154733.1">
    <property type="nucleotide sequence ID" value="NZ_CP032829.1"/>
</dbReference>
<dbReference type="Proteomes" id="UP000276254">
    <property type="component" value="Chromosome"/>
</dbReference>
<dbReference type="GO" id="GO:0015288">
    <property type="term" value="F:porin activity"/>
    <property type="evidence" value="ECO:0007669"/>
    <property type="project" value="InterPro"/>
</dbReference>
<comment type="similarity">
    <text evidence="1 2">Belongs to the OprB family.</text>
</comment>
<organism evidence="3 4">
    <name type="scientific">Sphingomonas paeninsulae</name>
    <dbReference type="NCBI Taxonomy" id="2319844"/>
    <lineage>
        <taxon>Bacteria</taxon>
        <taxon>Pseudomonadati</taxon>
        <taxon>Pseudomonadota</taxon>
        <taxon>Alphaproteobacteria</taxon>
        <taxon>Sphingomonadales</taxon>
        <taxon>Sphingomonadaceae</taxon>
        <taxon>Sphingomonas</taxon>
    </lineage>
</organism>
<name>A0A494TK54_SPHPE</name>
<sequence length="178" mass="19457">MTHRGWYLGYTAFFDGLHRFDVNGDPVREQRSRGAYATLEGQILQGAEERGLSGWMRAGLADPAVQSVSGYLGGGLVYTGLFKTRASDQVGIALNHAIVDPNDPLIPSIGHTGSETTIEASYRYAATDWLAIQPDIQFVHHPFGSSTIADALVVGVRFNFTLTRNVIERVRDDLPVAH</sequence>
<gene>
    <name evidence="3" type="ORF">D3Y57_17735</name>
</gene>
<evidence type="ECO:0000313" key="4">
    <source>
        <dbReference type="Proteomes" id="UP000276254"/>
    </source>
</evidence>